<dbReference type="PANTHER" id="PTHR43762">
    <property type="entry name" value="L-GULONOLACTONE OXIDASE"/>
    <property type="match status" value="1"/>
</dbReference>
<dbReference type="InterPro" id="IPR006094">
    <property type="entry name" value="Oxid_FAD_bind_N"/>
</dbReference>
<evidence type="ECO:0000313" key="5">
    <source>
        <dbReference type="Proteomes" id="UP000643403"/>
    </source>
</evidence>
<dbReference type="SUPFAM" id="SSF55103">
    <property type="entry name" value="FAD-linked oxidases, C-terminal domain"/>
    <property type="match status" value="1"/>
</dbReference>
<reference evidence="5" key="1">
    <citation type="journal article" date="2019" name="Int. J. Syst. Evol. Microbiol.">
        <title>The Global Catalogue of Microorganisms (GCM) 10K type strain sequencing project: providing services to taxonomists for standard genome sequencing and annotation.</title>
        <authorList>
            <consortium name="The Broad Institute Genomics Platform"/>
            <consortium name="The Broad Institute Genome Sequencing Center for Infectious Disease"/>
            <person name="Wu L."/>
            <person name="Ma J."/>
        </authorList>
    </citation>
    <scope>NUCLEOTIDE SEQUENCE [LARGE SCALE GENOMIC DNA]</scope>
    <source>
        <strain evidence="5">KCTC 22558</strain>
    </source>
</reference>
<accession>A0ABQ3C445</accession>
<gene>
    <name evidence="4" type="ORF">GCM10008101_22090</name>
</gene>
<dbReference type="InterPro" id="IPR016169">
    <property type="entry name" value="FAD-bd_PCMH_sub2"/>
</dbReference>
<feature type="domain" description="FAD-binding PCMH-type" evidence="3">
    <location>
        <begin position="19"/>
        <end position="198"/>
    </location>
</feature>
<dbReference type="InterPro" id="IPR016166">
    <property type="entry name" value="FAD-bd_PCMH"/>
</dbReference>
<dbReference type="Gene3D" id="3.30.465.10">
    <property type="match status" value="1"/>
</dbReference>
<evidence type="ECO:0000256" key="1">
    <source>
        <dbReference type="ARBA" id="ARBA00022630"/>
    </source>
</evidence>
<keyword evidence="1" id="KW-0285">Flavoprotein</keyword>
<comment type="caution">
    <text evidence="4">The sequence shown here is derived from an EMBL/GenBank/DDBJ whole genome shotgun (WGS) entry which is preliminary data.</text>
</comment>
<organism evidence="4 5">
    <name type="scientific">Cognatilysobacter xinjiangensis</name>
    <dbReference type="NCBI Taxonomy" id="546892"/>
    <lineage>
        <taxon>Bacteria</taxon>
        <taxon>Pseudomonadati</taxon>
        <taxon>Pseudomonadota</taxon>
        <taxon>Gammaproteobacteria</taxon>
        <taxon>Lysobacterales</taxon>
        <taxon>Lysobacteraceae</taxon>
        <taxon>Cognatilysobacter</taxon>
    </lineage>
</organism>
<evidence type="ECO:0000259" key="3">
    <source>
        <dbReference type="PROSITE" id="PS51387"/>
    </source>
</evidence>
<dbReference type="InterPro" id="IPR036318">
    <property type="entry name" value="FAD-bd_PCMH-like_sf"/>
</dbReference>
<dbReference type="Pfam" id="PF01565">
    <property type="entry name" value="FAD_binding_4"/>
    <property type="match status" value="1"/>
</dbReference>
<dbReference type="Proteomes" id="UP000643403">
    <property type="component" value="Unassembled WGS sequence"/>
</dbReference>
<evidence type="ECO:0000313" key="4">
    <source>
        <dbReference type="EMBL" id="GGZ67428.1"/>
    </source>
</evidence>
<protein>
    <submittedName>
        <fullName evidence="4">L-gulonolactone oxidase</fullName>
    </submittedName>
</protein>
<proteinExistence type="predicted"/>
<dbReference type="SUPFAM" id="SSF56176">
    <property type="entry name" value="FAD-binding/transporter-associated domain-like"/>
    <property type="match status" value="1"/>
</dbReference>
<dbReference type="PROSITE" id="PS51387">
    <property type="entry name" value="FAD_PCMH"/>
    <property type="match status" value="1"/>
</dbReference>
<sequence length="472" mass="52539">MNPIDRDHPLQRNDVHSRLNPTRHARIECPESAEQVAELLRRAARSGQRVAVAGAQHAMGGQQFAGGGWLLDTAALAGVIDFDRTRGLVRCGAGTRWPALQHFLKARRSPSGDGWALRQKQTGADDFSLGGALAANIHGRGLDMRPFVEDIEAFTLVTPDGGIHRVDRASAPETFALAIGGYGMFGVVTDLTLRLAPRRVLARHVSLIRRHELHAAFEQARVDGALYGDFQFAIDPDSPDFLDLGVFSVYRPCDGDADPAEAARHLSSAHWRELLALAHTDKTAAFRRYSDFYLSTDGQRYGSDDHQFGVYLDGYHDAIDTCLGHRGSELITELYVPRGSIADFLAVLAEDCRRHRIDLVYGTVRQIRAEHETRLCWAKQDWACVVLNVHVRHDTDGRRRVRADMQRFIDRALELGGSFYLTYHRDARPDQLRTAYPGIDEVLATKRARDPQGTLASDWYCALQASLLRAAA</sequence>
<evidence type="ECO:0000256" key="2">
    <source>
        <dbReference type="ARBA" id="ARBA00022827"/>
    </source>
</evidence>
<keyword evidence="5" id="KW-1185">Reference proteome</keyword>
<dbReference type="InterPro" id="IPR016164">
    <property type="entry name" value="FAD-linked_Oxase-like_C"/>
</dbReference>
<keyword evidence="2" id="KW-0274">FAD</keyword>
<dbReference type="RefSeq" id="WP_189449877.1">
    <property type="nucleotide sequence ID" value="NZ_BMXY01000003.1"/>
</dbReference>
<dbReference type="InterPro" id="IPR010031">
    <property type="entry name" value="FAD_lactone_oxidase-like"/>
</dbReference>
<dbReference type="PANTHER" id="PTHR43762:SF1">
    <property type="entry name" value="D-ARABINONO-1,4-LACTONE OXIDASE"/>
    <property type="match status" value="1"/>
</dbReference>
<dbReference type="EMBL" id="BMXY01000003">
    <property type="protein sequence ID" value="GGZ67428.1"/>
    <property type="molecule type" value="Genomic_DNA"/>
</dbReference>
<name>A0ABQ3C445_9GAMM</name>